<dbReference type="Pfam" id="PF00857">
    <property type="entry name" value="Isochorismatase"/>
    <property type="match status" value="1"/>
</dbReference>
<keyword evidence="1 3" id="KW-0378">Hydrolase</keyword>
<accession>A0A7T4TAG7</accession>
<dbReference type="EMBL" id="CP066076">
    <property type="protein sequence ID" value="QQC65749.1"/>
    <property type="molecule type" value="Genomic_DNA"/>
</dbReference>
<sequence length="197" mass="21405">MHPHLPPPGAVLLLIDLQRAIDHPSWGTRNNPDAEMKIGRLLAHWRSRGWPVWHVRHDSTDPRSHYRPGQPGHEFKPAVAPIAGEPLIPKQTNSAFIGTDLEARLRSAGHDTLVVAGVITNNSVEATVRMAGNLGFHTYLVADGCFTFARTDWNGTPRSAEDVHAMSLANLHAEYCTVVTSDLLSSIFSSGANPNGG</sequence>
<dbReference type="PANTHER" id="PTHR43540:SF1">
    <property type="entry name" value="ISOCHORISMATASE HYDROLASE"/>
    <property type="match status" value="1"/>
</dbReference>
<evidence type="ECO:0000313" key="3">
    <source>
        <dbReference type="EMBL" id="QQC65749.1"/>
    </source>
</evidence>
<dbReference type="InterPro" id="IPR000868">
    <property type="entry name" value="Isochorismatase-like_dom"/>
</dbReference>
<evidence type="ECO:0000256" key="1">
    <source>
        <dbReference type="ARBA" id="ARBA00022801"/>
    </source>
</evidence>
<dbReference type="SUPFAM" id="SSF52499">
    <property type="entry name" value="Isochorismatase-like hydrolases"/>
    <property type="match status" value="1"/>
</dbReference>
<dbReference type="GO" id="GO:0016787">
    <property type="term" value="F:hydrolase activity"/>
    <property type="evidence" value="ECO:0007669"/>
    <property type="project" value="UniProtKB-KW"/>
</dbReference>
<organism evidence="3 4">
    <name type="scientific">Paraburkholderia ginsengisoli</name>
    <dbReference type="NCBI Taxonomy" id="311231"/>
    <lineage>
        <taxon>Bacteria</taxon>
        <taxon>Pseudomonadati</taxon>
        <taxon>Pseudomonadota</taxon>
        <taxon>Betaproteobacteria</taxon>
        <taxon>Burkholderiales</taxon>
        <taxon>Burkholderiaceae</taxon>
        <taxon>Paraburkholderia</taxon>
    </lineage>
</organism>
<dbReference type="Proteomes" id="UP000595610">
    <property type="component" value="Chromosome 2"/>
</dbReference>
<dbReference type="CDD" id="cd01014">
    <property type="entry name" value="nicotinamidase_related"/>
    <property type="match status" value="1"/>
</dbReference>
<protein>
    <submittedName>
        <fullName evidence="3">Cysteine hydrolase</fullName>
    </submittedName>
</protein>
<proteinExistence type="predicted"/>
<dbReference type="PANTHER" id="PTHR43540">
    <property type="entry name" value="PEROXYUREIDOACRYLATE/UREIDOACRYLATE AMIDOHYDROLASE-RELATED"/>
    <property type="match status" value="1"/>
</dbReference>
<reference evidence="3 4" key="1">
    <citation type="submission" date="2020-12" db="EMBL/GenBank/DDBJ databases">
        <title>FDA dAtabase for Regulatory Grade micrObial Sequences (FDA-ARGOS): Supporting development and validation of Infectious Disease Dx tests.</title>
        <authorList>
            <person name="Nelson B."/>
            <person name="Plummer A."/>
            <person name="Tallon L."/>
            <person name="Sadzewicz L."/>
            <person name="Zhao X."/>
            <person name="Boylan J."/>
            <person name="Ott S."/>
            <person name="Bowen H."/>
            <person name="Vavikolanu K."/>
            <person name="Mehta A."/>
            <person name="Aluvathingal J."/>
            <person name="Nadendla S."/>
            <person name="Myers T."/>
            <person name="Yan Y."/>
            <person name="Sichtig H."/>
        </authorList>
    </citation>
    <scope>NUCLEOTIDE SEQUENCE [LARGE SCALE GENOMIC DNA]</scope>
    <source>
        <strain evidence="3 4">FDAARGOS_1049</strain>
    </source>
</reference>
<dbReference type="InterPro" id="IPR050272">
    <property type="entry name" value="Isochorismatase-like_hydrls"/>
</dbReference>
<dbReference type="InterPro" id="IPR036380">
    <property type="entry name" value="Isochorismatase-like_sf"/>
</dbReference>
<feature type="domain" description="Isochorismatase-like" evidence="2">
    <location>
        <begin position="11"/>
        <end position="180"/>
    </location>
</feature>
<evidence type="ECO:0000313" key="4">
    <source>
        <dbReference type="Proteomes" id="UP000595610"/>
    </source>
</evidence>
<name>A0A7T4TAG7_9BURK</name>
<dbReference type="KEGG" id="pgis:I6I06_23340"/>
<keyword evidence="4" id="KW-1185">Reference proteome</keyword>
<dbReference type="Gene3D" id="3.40.50.850">
    <property type="entry name" value="Isochorismatase-like"/>
    <property type="match status" value="1"/>
</dbReference>
<gene>
    <name evidence="3" type="ORF">I6I06_23340</name>
</gene>
<evidence type="ECO:0000259" key="2">
    <source>
        <dbReference type="Pfam" id="PF00857"/>
    </source>
</evidence>
<dbReference type="AlphaFoldDB" id="A0A7T4TAG7"/>